<accession>A0A1V0N5E7</accession>
<dbReference type="PANTHER" id="PTHR13356:SF0">
    <property type="entry name" value="SOSS COMPLEX SUBUNIT B HOMOLOG"/>
    <property type="match status" value="1"/>
</dbReference>
<proteinExistence type="predicted"/>
<organism evidence="4 5">
    <name type="scientific">Ferroplasma acidiphilum</name>
    <dbReference type="NCBI Taxonomy" id="74969"/>
    <lineage>
        <taxon>Archaea</taxon>
        <taxon>Methanobacteriati</taxon>
        <taxon>Thermoplasmatota</taxon>
        <taxon>Thermoplasmata</taxon>
        <taxon>Thermoplasmatales</taxon>
        <taxon>Ferroplasmaceae</taxon>
        <taxon>Ferroplasma</taxon>
    </lineage>
</organism>
<keyword evidence="1 4" id="KW-0238">DNA-binding</keyword>
<name>A0A1V0N5E7_9ARCH</name>
<evidence type="ECO:0000313" key="5">
    <source>
        <dbReference type="Proteomes" id="UP000192050"/>
    </source>
</evidence>
<dbReference type="RefSeq" id="WP_081142931.1">
    <property type="nucleotide sequence ID" value="NZ_CP015363.1"/>
</dbReference>
<feature type="compositionally biased region" description="Gly residues" evidence="2">
    <location>
        <begin position="131"/>
        <end position="142"/>
    </location>
</feature>
<dbReference type="GeneID" id="31676990"/>
<evidence type="ECO:0000259" key="3">
    <source>
        <dbReference type="Pfam" id="PF21473"/>
    </source>
</evidence>
<gene>
    <name evidence="4" type="primary">rPA</name>
    <name evidence="4" type="ORF">FAD_1499</name>
</gene>
<dbReference type="OrthoDB" id="6262at2157"/>
<feature type="compositionally biased region" description="Low complexity" evidence="2">
    <location>
        <begin position="118"/>
        <end position="130"/>
    </location>
</feature>
<evidence type="ECO:0000256" key="2">
    <source>
        <dbReference type="SAM" id="MobiDB-lite"/>
    </source>
</evidence>
<keyword evidence="5" id="KW-1185">Reference proteome</keyword>
<dbReference type="Proteomes" id="UP000192050">
    <property type="component" value="Chromosome"/>
</dbReference>
<dbReference type="AlphaFoldDB" id="A0A1V0N5E7"/>
<dbReference type="CDD" id="cd04491">
    <property type="entry name" value="SoSSB_OBF"/>
    <property type="match status" value="1"/>
</dbReference>
<dbReference type="GO" id="GO:0003677">
    <property type="term" value="F:DNA binding"/>
    <property type="evidence" value="ECO:0007669"/>
    <property type="project" value="UniProtKB-KW"/>
</dbReference>
<dbReference type="NCBIfam" id="NF005049">
    <property type="entry name" value="PRK06461.1-3"/>
    <property type="match status" value="1"/>
</dbReference>
<feature type="region of interest" description="Disordered" evidence="2">
    <location>
        <begin position="99"/>
        <end position="158"/>
    </location>
</feature>
<dbReference type="EMBL" id="CP015363">
    <property type="protein sequence ID" value="ARD85353.1"/>
    <property type="molecule type" value="Genomic_DNA"/>
</dbReference>
<dbReference type="GO" id="GO:0010212">
    <property type="term" value="P:response to ionizing radiation"/>
    <property type="evidence" value="ECO:0007669"/>
    <property type="project" value="TreeGrafter"/>
</dbReference>
<dbReference type="InterPro" id="IPR051231">
    <property type="entry name" value="SOSS-B"/>
</dbReference>
<reference evidence="4 5" key="1">
    <citation type="submission" date="2011-10" db="EMBL/GenBank/DDBJ databases">
        <title>Metabolic and evolutionary patterns in the extreme acidophile Ferroplasma acidiphilum.</title>
        <authorList>
            <person name="Golyshina O.V."/>
            <person name="Kozyavkin S.A."/>
            <person name="Tatusov R.L."/>
            <person name="Slesarev A.I."/>
            <person name="Golyshin P.N."/>
        </authorList>
    </citation>
    <scope>NUCLEOTIDE SEQUENCE [LARGE SCALE GENOMIC DNA]</scope>
    <source>
        <strain evidence="5">Y</strain>
    </source>
</reference>
<dbReference type="STRING" id="74969.FAD_1499"/>
<dbReference type="PANTHER" id="PTHR13356">
    <property type="entry name" value="OB FOLD NUCLEIC ACID BINDING PROTEIN-RELATED"/>
    <property type="match status" value="1"/>
</dbReference>
<evidence type="ECO:0000313" key="4">
    <source>
        <dbReference type="EMBL" id="ARD85353.1"/>
    </source>
</evidence>
<dbReference type="InterPro" id="IPR012340">
    <property type="entry name" value="NA-bd_OB-fold"/>
</dbReference>
<dbReference type="Gene3D" id="2.40.50.140">
    <property type="entry name" value="Nucleic acid-binding proteins"/>
    <property type="match status" value="1"/>
</dbReference>
<sequence length="158" mass="18114">MDEITKIKDLTPSSRRVNVVGKVVVLGEPKEIKTRFGEDKSVSEVIVADDTGKITLTLWDDQTKDIRDGEVLKIDNGYISLLRGHMRLNVGKYRAMAESEEEIEPNEELDMSEKEYEYQYNNYNNRYGNQGNRGNGGRGGFGNNNRRSNYNRNDDNEE</sequence>
<feature type="domain" description="Single-stranded DNA binding protein Ssb-like OB fold" evidence="3">
    <location>
        <begin position="22"/>
        <end position="93"/>
    </location>
</feature>
<dbReference type="InterPro" id="IPR048970">
    <property type="entry name" value="OB_Ssb-like"/>
</dbReference>
<dbReference type="SUPFAM" id="SSF50249">
    <property type="entry name" value="Nucleic acid-binding proteins"/>
    <property type="match status" value="1"/>
</dbReference>
<dbReference type="Pfam" id="PF21473">
    <property type="entry name" value="OB_Ssb-like"/>
    <property type="match status" value="1"/>
</dbReference>
<feature type="compositionally biased region" description="Acidic residues" evidence="2">
    <location>
        <begin position="99"/>
        <end position="110"/>
    </location>
</feature>
<protein>
    <submittedName>
        <fullName evidence="4">Single-stranded DNA-binding protein</fullName>
    </submittedName>
</protein>
<dbReference type="GO" id="GO:0000724">
    <property type="term" value="P:double-strand break repair via homologous recombination"/>
    <property type="evidence" value="ECO:0007669"/>
    <property type="project" value="TreeGrafter"/>
</dbReference>
<dbReference type="KEGG" id="fai:FAD_1499"/>
<evidence type="ECO:0000256" key="1">
    <source>
        <dbReference type="ARBA" id="ARBA00023125"/>
    </source>
</evidence>